<dbReference type="Proteomes" id="UP000824540">
    <property type="component" value="Unassembled WGS sequence"/>
</dbReference>
<accession>A0A8T2P6F6</accession>
<reference evidence="2" key="1">
    <citation type="thesis" date="2021" institute="BYU ScholarsArchive" country="Provo, UT, USA">
        <title>Applications of and Algorithms for Genome Assembly and Genomic Analyses with an Emphasis on Marine Teleosts.</title>
        <authorList>
            <person name="Pickett B.D."/>
        </authorList>
    </citation>
    <scope>NUCLEOTIDE SEQUENCE</scope>
    <source>
        <strain evidence="2">HI-2016</strain>
    </source>
</reference>
<dbReference type="AlphaFoldDB" id="A0A8T2P6F6"/>
<protein>
    <submittedName>
        <fullName evidence="2">Uncharacterized protein</fullName>
    </submittedName>
</protein>
<comment type="caution">
    <text evidence="2">The sequence shown here is derived from an EMBL/GenBank/DDBJ whole genome shotgun (WGS) entry which is preliminary data.</text>
</comment>
<evidence type="ECO:0000256" key="1">
    <source>
        <dbReference type="SAM" id="SignalP"/>
    </source>
</evidence>
<name>A0A8T2P6F6_9TELE</name>
<feature type="signal peptide" evidence="1">
    <location>
        <begin position="1"/>
        <end position="20"/>
    </location>
</feature>
<keyword evidence="1" id="KW-0732">Signal</keyword>
<evidence type="ECO:0000313" key="3">
    <source>
        <dbReference type="Proteomes" id="UP000824540"/>
    </source>
</evidence>
<proteinExistence type="predicted"/>
<feature type="chain" id="PRO_5035852660" evidence="1">
    <location>
        <begin position="21"/>
        <end position="68"/>
    </location>
</feature>
<evidence type="ECO:0000313" key="2">
    <source>
        <dbReference type="EMBL" id="KAG9346861.1"/>
    </source>
</evidence>
<sequence>MGRGDGSVALWIGGLGVVLGGSCRQPGGDGAGRGLLGHAVVADDSVEAALGVAVLSVSQSHMGENWGS</sequence>
<gene>
    <name evidence="2" type="ORF">JZ751_007210</name>
</gene>
<keyword evidence="3" id="KW-1185">Reference proteome</keyword>
<dbReference type="PROSITE" id="PS51257">
    <property type="entry name" value="PROKAR_LIPOPROTEIN"/>
    <property type="match status" value="1"/>
</dbReference>
<organism evidence="2 3">
    <name type="scientific">Albula glossodonta</name>
    <name type="common">roundjaw bonefish</name>
    <dbReference type="NCBI Taxonomy" id="121402"/>
    <lineage>
        <taxon>Eukaryota</taxon>
        <taxon>Metazoa</taxon>
        <taxon>Chordata</taxon>
        <taxon>Craniata</taxon>
        <taxon>Vertebrata</taxon>
        <taxon>Euteleostomi</taxon>
        <taxon>Actinopterygii</taxon>
        <taxon>Neopterygii</taxon>
        <taxon>Teleostei</taxon>
        <taxon>Albuliformes</taxon>
        <taxon>Albulidae</taxon>
        <taxon>Albula</taxon>
    </lineage>
</organism>
<dbReference type="EMBL" id="JAFBMS010000015">
    <property type="protein sequence ID" value="KAG9346861.1"/>
    <property type="molecule type" value="Genomic_DNA"/>
</dbReference>